<feature type="compositionally biased region" description="Polar residues" evidence="1">
    <location>
        <begin position="79"/>
        <end position="97"/>
    </location>
</feature>
<dbReference type="EMBL" id="CP112887">
    <property type="protein sequence ID" value="WBW63262.1"/>
    <property type="molecule type" value="Genomic_DNA"/>
</dbReference>
<feature type="signal peptide" evidence="2">
    <location>
        <begin position="1"/>
        <end position="22"/>
    </location>
</feature>
<sequence length="126" mass="12846">MKLKGLLFAGVILISMTEVTYASDCEPNNMGGQVCVNDDGTTSDSIPNEINGLDTYSSDGQWSSTTPDGAGTNEAIDGSTLSPQDETISSSSGQSDSALIGKDWNSASNIQSDGAATSSAALANSR</sequence>
<feature type="chain" id="PRO_5042567478" evidence="2">
    <location>
        <begin position="23"/>
        <end position="126"/>
    </location>
</feature>
<keyword evidence="2" id="KW-0732">Signal</keyword>
<proteinExistence type="predicted"/>
<accession>A0AAJ5UGT3</accession>
<name>A0AAJ5UGT3_9ENTR</name>
<evidence type="ECO:0000313" key="4">
    <source>
        <dbReference type="Proteomes" id="UP001210130"/>
    </source>
</evidence>
<evidence type="ECO:0000256" key="2">
    <source>
        <dbReference type="SAM" id="SignalP"/>
    </source>
</evidence>
<dbReference type="Proteomes" id="UP001210130">
    <property type="component" value="Chromosome"/>
</dbReference>
<evidence type="ECO:0000256" key="1">
    <source>
        <dbReference type="SAM" id="MobiDB-lite"/>
    </source>
</evidence>
<gene>
    <name evidence="3" type="ORF">OR613_10365</name>
</gene>
<keyword evidence="4" id="KW-1185">Reference proteome</keyword>
<organism evidence="3 4">
    <name type="scientific">Klebsiella electrica</name>
    <dbReference type="NCBI Taxonomy" id="1259973"/>
    <lineage>
        <taxon>Bacteria</taxon>
        <taxon>Pseudomonadati</taxon>
        <taxon>Pseudomonadota</taxon>
        <taxon>Gammaproteobacteria</taxon>
        <taxon>Enterobacterales</taxon>
        <taxon>Enterobacteriaceae</taxon>
        <taxon>Klebsiella/Raoultella group</taxon>
        <taxon>Klebsiella</taxon>
    </lineage>
</organism>
<dbReference type="RefSeq" id="WP_131047895.1">
    <property type="nucleotide sequence ID" value="NZ_CP041247.1"/>
</dbReference>
<protein>
    <submittedName>
        <fullName evidence="3">RND transporter</fullName>
    </submittedName>
</protein>
<feature type="compositionally biased region" description="Polar residues" evidence="1">
    <location>
        <begin position="39"/>
        <end position="67"/>
    </location>
</feature>
<evidence type="ECO:0000313" key="3">
    <source>
        <dbReference type="EMBL" id="WBW63262.1"/>
    </source>
</evidence>
<reference evidence="3 4" key="1">
    <citation type="journal article" date="2023" name="Microbiol. Resour. Announc.">
        <title>Complete Genome Sequence of the First Colistin-Resistant Raoultella electrica Strain.</title>
        <authorList>
            <person name="Aldeia C."/>
            <person name="Campos-Madueno E.I."/>
            <person name="Sendi P."/>
            <person name="Endimiani A."/>
        </authorList>
    </citation>
    <scope>NUCLEOTIDE SEQUENCE [LARGE SCALE GENOMIC DNA]</scope>
    <source>
        <strain evidence="3 4">S2-IND-01-C</strain>
    </source>
</reference>
<feature type="region of interest" description="Disordered" evidence="1">
    <location>
        <begin position="36"/>
        <end position="100"/>
    </location>
</feature>
<dbReference type="AlphaFoldDB" id="A0AAJ5UGT3"/>
<feature type="region of interest" description="Disordered" evidence="1">
    <location>
        <begin position="107"/>
        <end position="126"/>
    </location>
</feature>